<organism evidence="1 2">
    <name type="scientific">Candidatus Naiadarchaeum limnaeum</name>
    <dbReference type="NCBI Taxonomy" id="2756139"/>
    <lineage>
        <taxon>Archaea</taxon>
        <taxon>Candidatus Undinarchaeota</taxon>
        <taxon>Candidatus Undinarchaeia</taxon>
        <taxon>Candidatus Naiadarchaeales</taxon>
        <taxon>Candidatus Naiadarchaeaceae</taxon>
        <taxon>Candidatus Naiadarchaeum</taxon>
    </lineage>
</organism>
<gene>
    <name evidence="1" type="ORF">H1016_04180</name>
</gene>
<name>A0A832XJJ9_9ARCH</name>
<reference evidence="1 2" key="1">
    <citation type="journal article" name="Nat. Commun.">
        <title>Undinarchaeota illuminate DPANN phylogeny and the impact of gene transfer on archaeal evolution.</title>
        <authorList>
            <person name="Dombrowski N."/>
            <person name="Williams T.A."/>
            <person name="Sun J."/>
            <person name="Woodcroft B.J."/>
            <person name="Lee J.H."/>
            <person name="Minh B.Q."/>
            <person name="Rinke C."/>
            <person name="Spang A."/>
        </authorList>
    </citation>
    <scope>NUCLEOTIDE SEQUENCE [LARGE SCALE GENOMIC DNA]</scope>
    <source>
        <strain evidence="1">MAG_bin1129</strain>
    </source>
</reference>
<comment type="caution">
    <text evidence="1">The sequence shown here is derived from an EMBL/GenBank/DDBJ whole genome shotgun (WGS) entry which is preliminary data.</text>
</comment>
<evidence type="ECO:0000313" key="2">
    <source>
        <dbReference type="Proteomes" id="UP000646946"/>
    </source>
</evidence>
<sequence length="247" mass="29119">EEKEISAEKVEEETLVKLAKFLHEHPKTRETLQTILTEHEDEIRKKLGRGLPDIVEEVHQLYEGSKHAIKTQEATAFFEAADLMLLKGKELIETQKDEKEETAQLKRELSFTRRTINRIKEAIEAGEITLEKEKTEEYHFLEILAIYVRQAIVESEREINQLEATPRKGDPDYETSLKTHKELRKELAKFEDILKRLIDEIVYEAHLLSEDTALVSKMKRVNRQVYGKEYKQQMKQEIRAESRFKIE</sequence>
<dbReference type="Proteomes" id="UP000646946">
    <property type="component" value="Unassembled WGS sequence"/>
</dbReference>
<dbReference type="EMBL" id="DVAB01000035">
    <property type="protein sequence ID" value="HIK00712.1"/>
    <property type="molecule type" value="Genomic_DNA"/>
</dbReference>
<evidence type="ECO:0000313" key="1">
    <source>
        <dbReference type="EMBL" id="HIK00712.1"/>
    </source>
</evidence>
<dbReference type="AlphaFoldDB" id="A0A832XJJ9"/>
<proteinExistence type="predicted"/>
<protein>
    <submittedName>
        <fullName evidence="1">Uncharacterized protein</fullName>
    </submittedName>
</protein>
<accession>A0A832XJJ9</accession>
<keyword evidence="2" id="KW-1185">Reference proteome</keyword>
<feature type="non-terminal residue" evidence="1">
    <location>
        <position position="1"/>
    </location>
</feature>